<feature type="compositionally biased region" description="Basic and acidic residues" evidence="1">
    <location>
        <begin position="237"/>
        <end position="259"/>
    </location>
</feature>
<feature type="compositionally biased region" description="Basic residues" evidence="1">
    <location>
        <begin position="531"/>
        <end position="542"/>
    </location>
</feature>
<feature type="compositionally biased region" description="Basic and acidic residues" evidence="1">
    <location>
        <begin position="366"/>
        <end position="395"/>
    </location>
</feature>
<accession>A0AAV8UPD3</accession>
<feature type="compositionally biased region" description="Basic and acidic residues" evidence="1">
    <location>
        <begin position="301"/>
        <end position="318"/>
    </location>
</feature>
<dbReference type="Proteomes" id="UP001157974">
    <property type="component" value="Unassembled WGS sequence"/>
</dbReference>
<sequence length="990" mass="109540">MATSTFTPGWSGYVRDLFSFCLKGKTAGQKRIRAEEDTDLPGCHTAAMDAERMTQQKTSECSSEGTSNPKKRRRTFLTIFASDALGPNTVLQNLGFGPRRLPGFEIPPSPPKIKANVIEMIDSAEQDMNDQSCVQTHPESPASQEKVGGCIGVGKNSGSTSACQSHEIAPAYAQVVSRNKMPSSDDEMDGESRREEEETQSPNLTIDETTEHSTASSSSSRKDQKSRGCVGLDEAPTEVRIKDKRDNEEVVSNARRERNAALQVVIRSDRESGERSPSSVEPEHRVHSARAKTLVSSSSEENDHFSNREEKIGPHENSDPNSKGSRSQSNTLEKPTSLTSAELLGGAPLGNDSAVDSEVAAGIRGETGENEARDIKGQRESRGDDFKVVLRENRPEAGAVDGSNDEPRSEGADGGQVQSSKVSEKDRSKHSNPPRTEQNERVDASPRLVAEERKAQNLGYGGIAQNYSKPAEGLCVAYSQEVFPRKNHLTIKQNLIRSPRKLGAEFRGMPLKAQDSRTAFLRNTTYAFPKGSHRNSIAKHGRVSPQKKSTNRGRTGGLLHLMRVIEDMLDGTGLDFVDEELLIRATDDQRSIVLNELTNRCISEESQRRVILGGFYETLWHWLDNGTRRRDWSCMQEILIFLEKMPMKKESVGQPSVLMLAERLKAIAAMESNPSDHDVVQPCKGSQIKVAERASCLYKNWLEVAEQAQMLRKLSSCLKRSFSLKRKSGGIEDTPRSPVDSVARRGISLRGNIEDSPGASSFLDLPQFQNELKDPMEYSKLISDAYLFGDVLPGSLGSKDGKKRVVWAESRISREYDSTDAHTDGFRTPERSVHENVASDDAVERHITNSDSLINMTKKRISRETSVPTFAKANRRSEKQGELHFGRFNDRKDPVNMLYSGRELEALSPNNSLTPSQRPNLEKLSRSAQSSRIVSAMKDMQASFDNEDPSKVMPFSHGSLNRNGSVARPSLSKVPIKLGYHRVSTTCSRS</sequence>
<name>A0AAV8UPD3_9RHOD</name>
<feature type="region of interest" description="Disordered" evidence="1">
    <location>
        <begin position="946"/>
        <end position="967"/>
    </location>
</feature>
<evidence type="ECO:0000313" key="2">
    <source>
        <dbReference type="EMBL" id="KAJ8904415.1"/>
    </source>
</evidence>
<dbReference type="EMBL" id="JAMWBK010000006">
    <property type="protein sequence ID" value="KAJ8904415.1"/>
    <property type="molecule type" value="Genomic_DNA"/>
</dbReference>
<evidence type="ECO:0000256" key="1">
    <source>
        <dbReference type="SAM" id="MobiDB-lite"/>
    </source>
</evidence>
<feature type="compositionally biased region" description="Polar residues" evidence="1">
    <location>
        <begin position="319"/>
        <end position="340"/>
    </location>
</feature>
<organism evidence="2 3">
    <name type="scientific">Rhodosorus marinus</name>
    <dbReference type="NCBI Taxonomy" id="101924"/>
    <lineage>
        <taxon>Eukaryota</taxon>
        <taxon>Rhodophyta</taxon>
        <taxon>Stylonematophyceae</taxon>
        <taxon>Stylonematales</taxon>
        <taxon>Stylonemataceae</taxon>
        <taxon>Rhodosorus</taxon>
    </lineage>
</organism>
<feature type="region of interest" description="Disordered" evidence="1">
    <location>
        <begin position="174"/>
        <end position="447"/>
    </location>
</feature>
<reference evidence="2 3" key="1">
    <citation type="journal article" date="2023" name="Nat. Commun.">
        <title>Origin of minicircular mitochondrial genomes in red algae.</title>
        <authorList>
            <person name="Lee Y."/>
            <person name="Cho C.H."/>
            <person name="Lee Y.M."/>
            <person name="Park S.I."/>
            <person name="Yang J.H."/>
            <person name="West J.A."/>
            <person name="Bhattacharya D."/>
            <person name="Yoon H.S."/>
        </authorList>
    </citation>
    <scope>NUCLEOTIDE SEQUENCE [LARGE SCALE GENOMIC DNA]</scope>
    <source>
        <strain evidence="2 3">CCMP1338</strain>
        <tissue evidence="2">Whole cell</tissue>
    </source>
</reference>
<feature type="compositionally biased region" description="Polar residues" evidence="1">
    <location>
        <begin position="129"/>
        <end position="143"/>
    </location>
</feature>
<feature type="compositionally biased region" description="Basic and acidic residues" evidence="1">
    <location>
        <begin position="437"/>
        <end position="447"/>
    </location>
</feature>
<comment type="caution">
    <text evidence="2">The sequence shown here is derived from an EMBL/GenBank/DDBJ whole genome shotgun (WGS) entry which is preliminary data.</text>
</comment>
<proteinExistence type="predicted"/>
<keyword evidence="3" id="KW-1185">Reference proteome</keyword>
<protein>
    <submittedName>
        <fullName evidence="2">Uncharacterized protein</fullName>
    </submittedName>
</protein>
<feature type="region of interest" description="Disordered" evidence="1">
    <location>
        <begin position="531"/>
        <end position="552"/>
    </location>
</feature>
<feature type="region of interest" description="Disordered" evidence="1">
    <location>
        <begin position="128"/>
        <end position="149"/>
    </location>
</feature>
<dbReference type="AlphaFoldDB" id="A0AAV8UPD3"/>
<evidence type="ECO:0000313" key="3">
    <source>
        <dbReference type="Proteomes" id="UP001157974"/>
    </source>
</evidence>
<gene>
    <name evidence="2" type="ORF">NDN08_000933</name>
</gene>
<feature type="compositionally biased region" description="Polar residues" evidence="1">
    <location>
        <begin position="200"/>
        <end position="215"/>
    </location>
</feature>